<dbReference type="Pfam" id="PF24357">
    <property type="entry name" value="TMD0_ABC"/>
    <property type="match status" value="1"/>
</dbReference>
<evidence type="ECO:0000256" key="1">
    <source>
        <dbReference type="ARBA" id="ARBA00004141"/>
    </source>
</evidence>
<feature type="transmembrane region" description="Helical" evidence="10">
    <location>
        <begin position="421"/>
        <end position="441"/>
    </location>
</feature>
<dbReference type="FunFam" id="1.20.1560.10:FF:000055">
    <property type="entry name" value="ABC multidrug transporter (Eurofung)"/>
    <property type="match status" value="1"/>
</dbReference>
<dbReference type="SMART" id="SM00382">
    <property type="entry name" value="AAA"/>
    <property type="match status" value="2"/>
</dbReference>
<dbReference type="PROSITE" id="PS50929">
    <property type="entry name" value="ABC_TM1F"/>
    <property type="match status" value="2"/>
</dbReference>
<dbReference type="FunFam" id="1.20.1560.10:FF:000066">
    <property type="entry name" value="ABC multidrug transporter (Eurofung)"/>
    <property type="match status" value="1"/>
</dbReference>
<dbReference type="SUPFAM" id="SSF52540">
    <property type="entry name" value="P-loop containing nucleoside triphosphate hydrolases"/>
    <property type="match status" value="2"/>
</dbReference>
<dbReference type="GO" id="GO:0005524">
    <property type="term" value="F:ATP binding"/>
    <property type="evidence" value="ECO:0007669"/>
    <property type="project" value="UniProtKB-KW"/>
</dbReference>
<accession>A0A9P9DHI6</accession>
<comment type="subcellular location">
    <subcellularLocation>
        <location evidence="1">Membrane</location>
        <topology evidence="1">Multi-pass membrane protein</topology>
    </subcellularLocation>
</comment>
<reference evidence="13" key="1">
    <citation type="journal article" date="2021" name="Nat. Commun.">
        <title>Genetic determinants of endophytism in the Arabidopsis root mycobiome.</title>
        <authorList>
            <person name="Mesny F."/>
            <person name="Miyauchi S."/>
            <person name="Thiergart T."/>
            <person name="Pickel B."/>
            <person name="Atanasova L."/>
            <person name="Karlsson M."/>
            <person name="Huettel B."/>
            <person name="Barry K.W."/>
            <person name="Haridas S."/>
            <person name="Chen C."/>
            <person name="Bauer D."/>
            <person name="Andreopoulos W."/>
            <person name="Pangilinan J."/>
            <person name="LaButti K."/>
            <person name="Riley R."/>
            <person name="Lipzen A."/>
            <person name="Clum A."/>
            <person name="Drula E."/>
            <person name="Henrissat B."/>
            <person name="Kohler A."/>
            <person name="Grigoriev I.V."/>
            <person name="Martin F.M."/>
            <person name="Hacquard S."/>
        </authorList>
    </citation>
    <scope>NUCLEOTIDE SEQUENCE</scope>
    <source>
        <strain evidence="13">MPI-CAGE-CH-0243</strain>
    </source>
</reference>
<evidence type="ECO:0000256" key="8">
    <source>
        <dbReference type="ARBA" id="ARBA00023136"/>
    </source>
</evidence>
<evidence type="ECO:0000256" key="9">
    <source>
        <dbReference type="ARBA" id="ARBA00023180"/>
    </source>
</evidence>
<feature type="transmembrane region" description="Helical" evidence="10">
    <location>
        <begin position="319"/>
        <end position="340"/>
    </location>
</feature>
<dbReference type="Gene3D" id="1.20.1560.10">
    <property type="entry name" value="ABC transporter type 1, transmembrane domain"/>
    <property type="match status" value="2"/>
</dbReference>
<protein>
    <submittedName>
        <fullName evidence="13">Multidrug resistance-like protein</fullName>
    </submittedName>
</protein>
<keyword evidence="7 10" id="KW-1133">Transmembrane helix</keyword>
<feature type="domain" description="ABC transmembrane type-1" evidence="12">
    <location>
        <begin position="287"/>
        <end position="561"/>
    </location>
</feature>
<gene>
    <name evidence="13" type="ORF">B0J11DRAFT_570460</name>
</gene>
<feature type="transmembrane region" description="Helical" evidence="10">
    <location>
        <begin position="279"/>
        <end position="299"/>
    </location>
</feature>
<keyword evidence="8 10" id="KW-0472">Membrane</keyword>
<dbReference type="PROSITE" id="PS50893">
    <property type="entry name" value="ABC_TRANSPORTER_2"/>
    <property type="match status" value="2"/>
</dbReference>
<comment type="similarity">
    <text evidence="2">Belongs to the ABC transporter superfamily. ABCC family. Conjugate transporter (TC 3.A.1.208) subfamily.</text>
</comment>
<dbReference type="Pfam" id="PF00005">
    <property type="entry name" value="ABC_tran"/>
    <property type="match status" value="2"/>
</dbReference>
<dbReference type="GO" id="GO:0016887">
    <property type="term" value="F:ATP hydrolysis activity"/>
    <property type="evidence" value="ECO:0007669"/>
    <property type="project" value="InterPro"/>
</dbReference>
<dbReference type="SUPFAM" id="SSF90123">
    <property type="entry name" value="ABC transporter transmembrane region"/>
    <property type="match status" value="2"/>
</dbReference>
<evidence type="ECO:0000256" key="2">
    <source>
        <dbReference type="ARBA" id="ARBA00009726"/>
    </source>
</evidence>
<evidence type="ECO:0000256" key="4">
    <source>
        <dbReference type="ARBA" id="ARBA00022692"/>
    </source>
</evidence>
<dbReference type="FunFam" id="3.40.50.300:FF:001854">
    <property type="entry name" value="ABC multidrug transporter (Eurofung)"/>
    <property type="match status" value="1"/>
</dbReference>
<dbReference type="InterPro" id="IPR044726">
    <property type="entry name" value="ABCC_6TM_D2"/>
</dbReference>
<dbReference type="Pfam" id="PF00664">
    <property type="entry name" value="ABC_membrane"/>
    <property type="match status" value="1"/>
</dbReference>
<evidence type="ECO:0000259" key="12">
    <source>
        <dbReference type="PROSITE" id="PS50929"/>
    </source>
</evidence>
<dbReference type="InterPro" id="IPR050173">
    <property type="entry name" value="ABC_transporter_C-like"/>
</dbReference>
<dbReference type="InterPro" id="IPR036640">
    <property type="entry name" value="ABC1_TM_sf"/>
</dbReference>
<feature type="domain" description="ABC transporter" evidence="11">
    <location>
        <begin position="633"/>
        <end position="860"/>
    </location>
</feature>
<dbReference type="FunFam" id="3.40.50.300:FF:000163">
    <property type="entry name" value="Multidrug resistance-associated protein member 4"/>
    <property type="match status" value="1"/>
</dbReference>
<keyword evidence="6" id="KW-0067">ATP-binding</keyword>
<dbReference type="GO" id="GO:0140359">
    <property type="term" value="F:ABC-type transporter activity"/>
    <property type="evidence" value="ECO:0007669"/>
    <property type="project" value="InterPro"/>
</dbReference>
<dbReference type="InterPro" id="IPR056227">
    <property type="entry name" value="TMD0_ABC"/>
</dbReference>
<keyword evidence="4 10" id="KW-0812">Transmembrane</keyword>
<comment type="caution">
    <text evidence="13">The sequence shown here is derived from an EMBL/GenBank/DDBJ whole genome shotgun (WGS) entry which is preliminary data.</text>
</comment>
<feature type="transmembrane region" description="Helical" evidence="10">
    <location>
        <begin position="43"/>
        <end position="61"/>
    </location>
</feature>
<dbReference type="CDD" id="cd03250">
    <property type="entry name" value="ABCC_MRP_domain1"/>
    <property type="match status" value="1"/>
</dbReference>
<dbReference type="InterPro" id="IPR003593">
    <property type="entry name" value="AAA+_ATPase"/>
</dbReference>
<evidence type="ECO:0000256" key="3">
    <source>
        <dbReference type="ARBA" id="ARBA00022448"/>
    </source>
</evidence>
<feature type="transmembrane region" description="Helical" evidence="10">
    <location>
        <begin position="1055"/>
        <end position="1073"/>
    </location>
</feature>
<evidence type="ECO:0000313" key="13">
    <source>
        <dbReference type="EMBL" id="KAH7118766.1"/>
    </source>
</evidence>
<feature type="transmembrane region" description="Helical" evidence="10">
    <location>
        <begin position="1031"/>
        <end position="1049"/>
    </location>
</feature>
<dbReference type="EMBL" id="JAGMWT010000012">
    <property type="protein sequence ID" value="KAH7118766.1"/>
    <property type="molecule type" value="Genomic_DNA"/>
</dbReference>
<dbReference type="CDD" id="cd18579">
    <property type="entry name" value="ABC_6TM_ABCC_D1"/>
    <property type="match status" value="1"/>
</dbReference>
<keyword evidence="14" id="KW-1185">Reference proteome</keyword>
<dbReference type="OrthoDB" id="6500128at2759"/>
<proteinExistence type="inferred from homology"/>
<dbReference type="InterPro" id="IPR011527">
    <property type="entry name" value="ABC1_TM_dom"/>
</dbReference>
<feature type="transmembrane region" description="Helical" evidence="10">
    <location>
        <begin position="959"/>
        <end position="985"/>
    </location>
</feature>
<dbReference type="PANTHER" id="PTHR24223">
    <property type="entry name" value="ATP-BINDING CASSETTE SUB-FAMILY C"/>
    <property type="match status" value="1"/>
</dbReference>
<sequence length="1477" mass="164676">MPMNGNTMNETAHLRCDTLAADGAFGPIIDGCRRDFTFTFEQYIFSIVPSVIFLLVAPMRINALRKRQTAVGGKPFRSIKLIAIGLLAILQLAIVILWATTNFHSIRTPAAIASSVSFITSILLLSLSYLEHSKSLRPSFILNVYLLFAVLFDIVVLRTLWTALPGSHPVRDLFTASFALKAVVFFLEAKEKRSLITGDRNLGPEETTGLYNESFVWWLNSIIKQGYRKVLGPSDLYTVDERMFSETLNEKFWKEWKSAAQTSKPSLTKVIVKVLRWELIVPIFPRLALLGFAFCQPLLVGRLLQFLQNQQETIQTGYGLIGAYAVVYFGMSVSTSLFMHRSYKCLTMLRGTLVSAVYTKTTEISITALDNSAAVSLMSTDVERLILGLRGLHDIWANMLQFALATWLLESRLGWACVGPIIVIICAASVTVGLAFVANTLQMQWLDKIQRRVGDTANMLGHMKGIKMLGLSRRLHQLIQTSRVAELKDAQKFWVVQALVAGLAFAPETLSPVATFAFYAVISSKTGETLDAPRLFTSLSLLILLTQPLFKFFADIMDFKTVFGCVERIEKFLTAETRSDHRLHMPNNETRSRSSLETHDTHAWQTSRDDIQLMPAARQFIPDGSEHVSQDVLRIESGTFAWNDEENPVLQNIETSIARSQLTMLIGPVASGKSTLLKAILGETKSSKGFVYIQESEIAYCEQTPWLINASVRDNIIGFSRFDQALYDSVVYCCDLNQDISTFPKQHDTVVGSKGISLSTGQKHRIAIARAVYSKKTFAIFDDVFSGLDVNTQKNVFTRLFGPDGLLRKWKTTVLIATHAVNLLPFSDKVIALSSTGTIAEQGTFKNLNAVNGYVHQFYVEHSEEEPTTQQDDPAELTTKALPRNQSAITVPSDGDKSRQMGDWAVYKYYFGTIGAPAAITFLTLGIMWAVLTAFPVVWLKWYADANAREPNKHNNYYLGVYTALQIAMLLDIGIFSWFTFCVIAKKSGVRLHDKLLKKVMLAPMSFFSQTDIGSITTRFSQDISLLDSQLPMSLIVVTGGFLSSFAQIGLIASAAHYIAIAFPFLFAVYFFIQRYYLRTSRQIRFLDLEEKAPVYTQFIESLSGLATIRAFGWKQSSILKNHSLVDKSQKPFYMMYMIQTWLSLVLDLVTCALAILVVGISVRMRSTISVGFTGVSLTQIISFTGIFKTAIMFWTHMETSIGAVARIKQFESETADENLASEHNDPPPDWPSKGGIEIENLTVSYGIDNSRKALSSISLSIPPGSKLAILGRTGSGKSTLLLALFRMIEISSGRILIDDLDITTIPRNELRLRLNAIGEDPYFISGTVRLNLDPYDPDTVSDAKDTEMRRVLEKLGLWDVVSARGGLGAEWSDELFSHGQVQMFSLARALMRRDTSSIVVMDEVTSSVDRETDERMQKVIREEFEGKTLVTIAHRVETVRDYDLLVVLGGGEVVEVGKPEEMMVREGGVFGGVGRA</sequence>
<keyword evidence="5" id="KW-0547">Nucleotide-binding</keyword>
<feature type="transmembrane region" description="Helical" evidence="10">
    <location>
        <begin position="111"/>
        <end position="130"/>
    </location>
</feature>
<feature type="transmembrane region" description="Helical" evidence="10">
    <location>
        <begin position="493"/>
        <end position="522"/>
    </location>
</feature>
<feature type="transmembrane region" description="Helical" evidence="10">
    <location>
        <begin position="142"/>
        <end position="161"/>
    </location>
</feature>
<organism evidence="13 14">
    <name type="scientific">Dendryphion nanum</name>
    <dbReference type="NCBI Taxonomy" id="256645"/>
    <lineage>
        <taxon>Eukaryota</taxon>
        <taxon>Fungi</taxon>
        <taxon>Dikarya</taxon>
        <taxon>Ascomycota</taxon>
        <taxon>Pezizomycotina</taxon>
        <taxon>Dothideomycetes</taxon>
        <taxon>Pleosporomycetidae</taxon>
        <taxon>Pleosporales</taxon>
        <taxon>Torulaceae</taxon>
        <taxon>Dendryphion</taxon>
    </lineage>
</organism>
<dbReference type="Proteomes" id="UP000700596">
    <property type="component" value="Unassembled WGS sequence"/>
</dbReference>
<evidence type="ECO:0000256" key="5">
    <source>
        <dbReference type="ARBA" id="ARBA00022741"/>
    </source>
</evidence>
<feature type="transmembrane region" description="Helical" evidence="10">
    <location>
        <begin position="534"/>
        <end position="554"/>
    </location>
</feature>
<dbReference type="InterPro" id="IPR003439">
    <property type="entry name" value="ABC_transporter-like_ATP-bd"/>
</dbReference>
<dbReference type="CDD" id="cd18580">
    <property type="entry name" value="ABC_6TM_ABCC_D2"/>
    <property type="match status" value="1"/>
</dbReference>
<dbReference type="InterPro" id="IPR044746">
    <property type="entry name" value="ABCC_6TM_D1"/>
</dbReference>
<dbReference type="GO" id="GO:0016020">
    <property type="term" value="C:membrane"/>
    <property type="evidence" value="ECO:0007669"/>
    <property type="project" value="UniProtKB-SubCell"/>
</dbReference>
<feature type="transmembrane region" description="Helical" evidence="10">
    <location>
        <begin position="909"/>
        <end position="939"/>
    </location>
</feature>
<dbReference type="Gene3D" id="3.40.50.300">
    <property type="entry name" value="P-loop containing nucleotide triphosphate hydrolases"/>
    <property type="match status" value="2"/>
</dbReference>
<feature type="transmembrane region" description="Helical" evidence="10">
    <location>
        <begin position="81"/>
        <end position="99"/>
    </location>
</feature>
<feature type="transmembrane region" description="Helical" evidence="10">
    <location>
        <begin position="1141"/>
        <end position="1163"/>
    </location>
</feature>
<keyword evidence="3" id="KW-0813">Transport</keyword>
<dbReference type="InterPro" id="IPR027417">
    <property type="entry name" value="P-loop_NTPase"/>
</dbReference>
<feature type="domain" description="ABC transmembrane type-1" evidence="12">
    <location>
        <begin position="925"/>
        <end position="1200"/>
    </location>
</feature>
<evidence type="ECO:0000313" key="14">
    <source>
        <dbReference type="Proteomes" id="UP000700596"/>
    </source>
</evidence>
<keyword evidence="9" id="KW-0325">Glycoprotein</keyword>
<evidence type="ECO:0000259" key="11">
    <source>
        <dbReference type="PROSITE" id="PS50893"/>
    </source>
</evidence>
<evidence type="ECO:0000256" key="10">
    <source>
        <dbReference type="SAM" id="Phobius"/>
    </source>
</evidence>
<name>A0A9P9DHI6_9PLEO</name>
<evidence type="ECO:0000256" key="6">
    <source>
        <dbReference type="ARBA" id="ARBA00022840"/>
    </source>
</evidence>
<feature type="domain" description="ABC transporter" evidence="11">
    <location>
        <begin position="1237"/>
        <end position="1476"/>
    </location>
</feature>
<evidence type="ECO:0000256" key="7">
    <source>
        <dbReference type="ARBA" id="ARBA00022989"/>
    </source>
</evidence>
<dbReference type="CDD" id="cd03244">
    <property type="entry name" value="ABCC_MRP_domain2"/>
    <property type="match status" value="1"/>
</dbReference>
<dbReference type="PANTHER" id="PTHR24223:SF399">
    <property type="entry name" value="ABC TRANSPORTER ATNG"/>
    <property type="match status" value="1"/>
</dbReference>